<evidence type="ECO:0000313" key="2">
    <source>
        <dbReference type="Proteomes" id="UP000005753"/>
    </source>
</evidence>
<dbReference type="SUPFAM" id="SSF52540">
    <property type="entry name" value="P-loop containing nucleoside triphosphate hydrolases"/>
    <property type="match status" value="1"/>
</dbReference>
<dbReference type="AlphaFoldDB" id="I5ARP2"/>
<dbReference type="Proteomes" id="UP000005753">
    <property type="component" value="Chromosome"/>
</dbReference>
<sequence length="237" mass="26949">MTGAVRVRVKNSRNTYEFVLKRNITILRGDSGIGKTTLYDMIREYNRFGRSESGVAISCDKSIVVLEGNDWENDLDATHNSIVVIDEGSRFISSREFAERVRGSDNYYLIIGRNYLKQLPYSVDEIYTVKGKKNKKFVLIYSDIDKMYDHQNRSRFPFKPDIILTEDSKSGYQFFSEVCNSFGIECIAAGGKSNLIDALHANKGKKILVVADCVIIRISDQYSVLLYICKPVPSVLH</sequence>
<accession>I5ARP2</accession>
<organism evidence="1 2">
    <name type="scientific">Eubacterium cellulosolvens (strain ATCC 43171 / JCM 9499 / 6)</name>
    <name type="common">Cillobacterium cellulosolvens</name>
    <dbReference type="NCBI Taxonomy" id="633697"/>
    <lineage>
        <taxon>Bacteria</taxon>
        <taxon>Bacillati</taxon>
        <taxon>Bacillota</taxon>
        <taxon>Clostridia</taxon>
        <taxon>Eubacteriales</taxon>
        <taxon>Eubacteriaceae</taxon>
        <taxon>Eubacterium</taxon>
    </lineage>
</organism>
<dbReference type="eggNOG" id="ENOG502Z89K">
    <property type="taxonomic scope" value="Bacteria"/>
</dbReference>
<name>I5ARP2_EUBC6</name>
<dbReference type="EMBL" id="CM001487">
    <property type="protein sequence ID" value="EIM56465.1"/>
    <property type="molecule type" value="Genomic_DNA"/>
</dbReference>
<reference evidence="1 2" key="1">
    <citation type="submission" date="2010-08" db="EMBL/GenBank/DDBJ databases">
        <authorList>
            <consortium name="US DOE Joint Genome Institute (JGI-PGF)"/>
            <person name="Lucas S."/>
            <person name="Copeland A."/>
            <person name="Lapidus A."/>
            <person name="Cheng J.-F."/>
            <person name="Bruce D."/>
            <person name="Goodwin L."/>
            <person name="Pitluck S."/>
            <person name="Land M.L."/>
            <person name="Hauser L."/>
            <person name="Chang Y.-J."/>
            <person name="Anderson I.J."/>
            <person name="Johnson E."/>
            <person name="Mulhopadhyay B."/>
            <person name="Kyrpides N."/>
            <person name="Woyke T.J."/>
        </authorList>
    </citation>
    <scope>NUCLEOTIDE SEQUENCE [LARGE SCALE GENOMIC DNA]</scope>
    <source>
        <strain evidence="1 2">6</strain>
    </source>
</reference>
<dbReference type="OrthoDB" id="1957089at2"/>
<keyword evidence="2" id="KW-1185">Reference proteome</keyword>
<dbReference type="STRING" id="633697.EubceDRAFT1_0626"/>
<gene>
    <name evidence="1" type="ORF">EubceDRAFT1_0626</name>
</gene>
<proteinExistence type="predicted"/>
<dbReference type="InterPro" id="IPR027417">
    <property type="entry name" value="P-loop_NTPase"/>
</dbReference>
<reference evidence="1 2" key="2">
    <citation type="submission" date="2012-02" db="EMBL/GenBank/DDBJ databases">
        <title>Improved High-Quality Draft sequence of Eubacterium cellulosolvens 6.</title>
        <authorList>
            <consortium name="US DOE Joint Genome Institute"/>
            <person name="Lucas S."/>
            <person name="Han J."/>
            <person name="Lapidus A."/>
            <person name="Cheng J.-F."/>
            <person name="Goodwin L."/>
            <person name="Pitluck S."/>
            <person name="Peters L."/>
            <person name="Mikhailova N."/>
            <person name="Gu W."/>
            <person name="Detter J.C."/>
            <person name="Han C."/>
            <person name="Tapia R."/>
            <person name="Land M."/>
            <person name="Hauser L."/>
            <person name="Kyrpides N."/>
            <person name="Ivanova N."/>
            <person name="Pagani I."/>
            <person name="Johnson E."/>
            <person name="Mukhopadhyay B."/>
            <person name="Anderson I."/>
            <person name="Woyke T."/>
        </authorList>
    </citation>
    <scope>NUCLEOTIDE SEQUENCE [LARGE SCALE GENOMIC DNA]</scope>
    <source>
        <strain evidence="1 2">6</strain>
    </source>
</reference>
<dbReference type="HOGENOM" id="CLU_1276307_0_0_9"/>
<evidence type="ECO:0000313" key="1">
    <source>
        <dbReference type="EMBL" id="EIM56465.1"/>
    </source>
</evidence>
<protein>
    <submittedName>
        <fullName evidence="1">Uncharacterized protein</fullName>
    </submittedName>
</protein>